<feature type="compositionally biased region" description="Low complexity" evidence="9">
    <location>
        <begin position="785"/>
        <end position="808"/>
    </location>
</feature>
<keyword evidence="8" id="KW-0175">Coiled coil</keyword>
<dbReference type="Gene3D" id="3.30.70.330">
    <property type="match status" value="1"/>
</dbReference>
<dbReference type="InterPro" id="IPR035979">
    <property type="entry name" value="RBD_domain_sf"/>
</dbReference>
<comment type="caution">
    <text evidence="14">The sequence shown here is derived from an EMBL/GenBank/DDBJ whole genome shotgun (WGS) entry which is preliminary data.</text>
</comment>
<dbReference type="PROSITE" id="PS00139">
    <property type="entry name" value="THIOL_PROTEASE_CYS"/>
    <property type="match status" value="1"/>
</dbReference>
<evidence type="ECO:0000256" key="2">
    <source>
        <dbReference type="ARBA" id="ARBA00022670"/>
    </source>
</evidence>
<dbReference type="InterPro" id="IPR042855">
    <property type="entry name" value="V_SNARE_CC"/>
</dbReference>
<dbReference type="SUPFAM" id="SSF54001">
    <property type="entry name" value="Cysteine proteinases"/>
    <property type="match status" value="1"/>
</dbReference>
<dbReference type="InterPro" id="IPR039539">
    <property type="entry name" value="Ras_GTPase_bind_prot"/>
</dbReference>
<dbReference type="InterPro" id="IPR038765">
    <property type="entry name" value="Papain-like_cys_pep_sf"/>
</dbReference>
<feature type="domain" description="NTF2" evidence="12">
    <location>
        <begin position="629"/>
        <end position="749"/>
    </location>
</feature>
<evidence type="ECO:0000259" key="12">
    <source>
        <dbReference type="PROSITE" id="PS50177"/>
    </source>
</evidence>
<dbReference type="Gene3D" id="1.20.5.110">
    <property type="match status" value="1"/>
</dbReference>
<feature type="compositionally biased region" description="Polar residues" evidence="9">
    <location>
        <begin position="1202"/>
        <end position="1222"/>
    </location>
</feature>
<gene>
    <name evidence="14" type="ORF">GPM918_LOCUS4604</name>
    <name evidence="15" type="ORF">SRO942_LOCUS4605</name>
</gene>
<feature type="compositionally biased region" description="Polar residues" evidence="9">
    <location>
        <begin position="1001"/>
        <end position="1017"/>
    </location>
</feature>
<dbReference type="InterPro" id="IPR025660">
    <property type="entry name" value="Pept_his_AS"/>
</dbReference>
<feature type="compositionally biased region" description="Polar residues" evidence="9">
    <location>
        <begin position="845"/>
        <end position="861"/>
    </location>
</feature>
<dbReference type="SMART" id="SM00645">
    <property type="entry name" value="Pept_C1"/>
    <property type="match status" value="1"/>
</dbReference>
<dbReference type="InterPro" id="IPR039417">
    <property type="entry name" value="Peptidase_C1A_papain-like"/>
</dbReference>
<evidence type="ECO:0000256" key="9">
    <source>
        <dbReference type="SAM" id="MobiDB-lite"/>
    </source>
</evidence>
<feature type="transmembrane region" description="Helical" evidence="10">
    <location>
        <begin position="76"/>
        <end position="97"/>
    </location>
</feature>
<dbReference type="Proteomes" id="UP000663829">
    <property type="component" value="Unassembled WGS sequence"/>
</dbReference>
<feature type="domain" description="V-SNARE coiled-coil homology" evidence="13">
    <location>
        <begin position="11"/>
        <end position="71"/>
    </location>
</feature>
<dbReference type="GO" id="GO:0016192">
    <property type="term" value="P:vesicle-mediated transport"/>
    <property type="evidence" value="ECO:0007669"/>
    <property type="project" value="InterPro"/>
</dbReference>
<comment type="subcellular location">
    <subcellularLocation>
        <location evidence="1">Cytoplasm</location>
        <location evidence="1">Stress granule</location>
    </subcellularLocation>
</comment>
<evidence type="ECO:0000313" key="15">
    <source>
        <dbReference type="EMBL" id="CAF3608678.1"/>
    </source>
</evidence>
<dbReference type="GO" id="GO:0016020">
    <property type="term" value="C:membrane"/>
    <property type="evidence" value="ECO:0007669"/>
    <property type="project" value="InterPro"/>
</dbReference>
<dbReference type="InterPro" id="IPR001388">
    <property type="entry name" value="Synaptobrevin-like"/>
</dbReference>
<dbReference type="InterPro" id="IPR002075">
    <property type="entry name" value="NTF2_dom"/>
</dbReference>
<dbReference type="InterPro" id="IPR032710">
    <property type="entry name" value="NTF2-like_dom_sf"/>
</dbReference>
<keyword evidence="5 7" id="KW-0694">RNA-binding</keyword>
<keyword evidence="10" id="KW-0472">Membrane</keyword>
<feature type="compositionally biased region" description="Low complexity" evidence="9">
    <location>
        <begin position="973"/>
        <end position="1000"/>
    </location>
</feature>
<keyword evidence="3" id="KW-0378">Hydrolase</keyword>
<evidence type="ECO:0000256" key="4">
    <source>
        <dbReference type="ARBA" id="ARBA00022807"/>
    </source>
</evidence>
<evidence type="ECO:0000256" key="5">
    <source>
        <dbReference type="ARBA" id="ARBA00022884"/>
    </source>
</evidence>
<dbReference type="CDD" id="cd00780">
    <property type="entry name" value="NTF2"/>
    <property type="match status" value="1"/>
</dbReference>
<evidence type="ECO:0000256" key="7">
    <source>
        <dbReference type="PROSITE-ProRule" id="PRU00176"/>
    </source>
</evidence>
<feature type="compositionally biased region" description="Polar residues" evidence="9">
    <location>
        <begin position="943"/>
        <end position="972"/>
    </location>
</feature>
<dbReference type="FunFam" id="3.90.70.10:FF:000087">
    <property type="entry name" value="Counting factor associated protein D"/>
    <property type="match status" value="1"/>
</dbReference>
<sequence length="1222" mass="136094">MASVHYKSPTAIDRLQNDVQEVTVIIKDNLEKVIDRDSALTQLHGRAEELDEHASQFKIHAKQIERKFWWKNVKMWILIIIIVITLIVIIVTSSPLIQLRELPKTYHVQGIIQLPYAEINEPFEAWIDSTIGYSRIDYYKGAATTIQKKGQGDGDFGINYKIVPMSDEEVLNKISCFQANGTEEDVVDIQQGLPDVDTFEYIGLAEWRGVQCKMYQLIDQTGDKRSTYTYYLNAENNHPVHYEMFGYDTLIGSHFDKYYIDYFNYDENKIDEKIFLITDSMQCGGFPGPGDEHRVLFNPMSEYINHHDSQDDHVVQSFNKFKKHHNKKYVNAKNRAGLTYKMRINHLADRTDDELKVLRGRRHSEGYNGGLPFEKNLMNVKDIPQSIDWRIMGAVTPVKDQGICGSCWSFGTTGTLEGSYFIKNGMIIDLSEQDLVDCSWGFGNNGCDGGEEFRAYQYIMKHKGIALEDSYGPYLQEDGFCHHDNATKGLQVLGYVNITQGDEDALLIAIANKGPVSVGIDAAHKSFLFYSSGVFYEPDCGSTPEALDHAVLAVGYGTLNGEDYWLVKNSWSTYWGNDVILLMSMINADNLQDGQIQRKLQSKELILIKNEKNRVRADMVQNSPSPFEVGRAFVHQYYTLLHQAPHLLHRFYSTDSTFIHGGVDRPGNVEQPAVGPQDISRRITDLNLRDCHAKIRQVDSHPTIGDGVVVQVTGELSNGGEPMRRFMQTFVLAPRSPKKYYVQNDIFRYQDEVFDDQSDDDRESTNFGENSITDKVSIAGSTHMQTAIPQPQQQTSQQDQQPPTSSSTGAHQVLSPRTQQSSTSSYPGTTQTAATESLPPRETTQHQGENVNNNTGDSNVVNGLPSGEEGSSGVDDHHPTADILNQDHQSGAQEQQHKDNTQQNIPDTSSVSATTSQQQQQQQKTSNIPESHTSYAGVVTKLNPASSSTTSNVMPSRTQQANVPSSSSTGARPTTQPNQQQLSQQPSSKGQQNSGSGNTGMTRSSTTIPTLNQQQTRRGNDYGSGSGRNFYSPRPGQQIGRWSGDGQDDSPDRRGGGGGGNRRTLTPNENQVFVGSLPGDFTADILRDFFSGYGPVVDVRIFSPQNADKKNFGFVVFEDSKPAQKVLEQQHVTCNGYRLNVEEKTQKKSTNQFAGTRIGRNRPSFRGSATGTGTLGRNNNTNINSTRVSGGNLKNGTGGPNSVGQQNDENLSDTYNDQQYRK</sequence>
<dbReference type="GO" id="GO:0003729">
    <property type="term" value="F:mRNA binding"/>
    <property type="evidence" value="ECO:0007669"/>
    <property type="project" value="TreeGrafter"/>
</dbReference>
<dbReference type="Pfam" id="PF00076">
    <property type="entry name" value="RRM_1"/>
    <property type="match status" value="1"/>
</dbReference>
<dbReference type="SMART" id="SM00360">
    <property type="entry name" value="RRM"/>
    <property type="match status" value="1"/>
</dbReference>
<dbReference type="SUPFAM" id="SSF54928">
    <property type="entry name" value="RNA-binding domain, RBD"/>
    <property type="match status" value="1"/>
</dbReference>
<evidence type="ECO:0000256" key="6">
    <source>
        <dbReference type="ARBA" id="ARBA00023145"/>
    </source>
</evidence>
<dbReference type="GO" id="GO:0010494">
    <property type="term" value="C:cytoplasmic stress granule"/>
    <property type="evidence" value="ECO:0007669"/>
    <property type="project" value="UniProtKB-SubCell"/>
</dbReference>
<keyword evidence="10" id="KW-1133">Transmembrane helix</keyword>
<name>A0A813U644_9BILA</name>
<evidence type="ECO:0000259" key="13">
    <source>
        <dbReference type="PROSITE" id="PS50892"/>
    </source>
</evidence>
<dbReference type="OrthoDB" id="65740at2759"/>
<accession>A0A813U644</accession>
<dbReference type="SUPFAM" id="SSF54427">
    <property type="entry name" value="NTF2-like"/>
    <property type="match status" value="1"/>
</dbReference>
<dbReference type="GO" id="GO:0008234">
    <property type="term" value="F:cysteine-type peptidase activity"/>
    <property type="evidence" value="ECO:0007669"/>
    <property type="project" value="UniProtKB-KW"/>
</dbReference>
<dbReference type="AlphaFoldDB" id="A0A813U644"/>
<dbReference type="PROSITE" id="PS50177">
    <property type="entry name" value="NTF2_DOMAIN"/>
    <property type="match status" value="1"/>
</dbReference>
<evidence type="ECO:0000256" key="8">
    <source>
        <dbReference type="PROSITE-ProRule" id="PRU00290"/>
    </source>
</evidence>
<dbReference type="GO" id="GO:0006508">
    <property type="term" value="P:proteolysis"/>
    <property type="evidence" value="ECO:0007669"/>
    <property type="project" value="UniProtKB-KW"/>
</dbReference>
<dbReference type="Proteomes" id="UP000681722">
    <property type="component" value="Unassembled WGS sequence"/>
</dbReference>
<dbReference type="Pfam" id="PF00112">
    <property type="entry name" value="Peptidase_C1"/>
    <property type="match status" value="1"/>
</dbReference>
<keyword evidence="10" id="KW-0812">Transmembrane</keyword>
<dbReference type="InterPro" id="IPR018222">
    <property type="entry name" value="Nuclear_transport_factor_2_euk"/>
</dbReference>
<feature type="region of interest" description="Disordered" evidence="9">
    <location>
        <begin position="784"/>
        <end position="1070"/>
    </location>
</feature>
<dbReference type="Pfam" id="PF00957">
    <property type="entry name" value="Synaptobrevin"/>
    <property type="match status" value="1"/>
</dbReference>
<dbReference type="InterPro" id="IPR013201">
    <property type="entry name" value="Prot_inhib_I29"/>
</dbReference>
<evidence type="ECO:0000256" key="10">
    <source>
        <dbReference type="SAM" id="Phobius"/>
    </source>
</evidence>
<dbReference type="InterPro" id="IPR000169">
    <property type="entry name" value="Pept_cys_AS"/>
</dbReference>
<feature type="compositionally biased region" description="Low complexity" evidence="9">
    <location>
        <begin position="908"/>
        <end position="926"/>
    </location>
</feature>
<dbReference type="GO" id="GO:1990904">
    <property type="term" value="C:ribonucleoprotein complex"/>
    <property type="evidence" value="ECO:0007669"/>
    <property type="project" value="TreeGrafter"/>
</dbReference>
<keyword evidence="4" id="KW-0788">Thiol protease</keyword>
<dbReference type="PROSITE" id="PS00639">
    <property type="entry name" value="THIOL_PROTEASE_HIS"/>
    <property type="match status" value="1"/>
</dbReference>
<evidence type="ECO:0000259" key="11">
    <source>
        <dbReference type="PROSITE" id="PS50102"/>
    </source>
</evidence>
<dbReference type="PROSITE" id="PS50102">
    <property type="entry name" value="RRM"/>
    <property type="match status" value="1"/>
</dbReference>
<organism evidence="14 16">
    <name type="scientific">Didymodactylos carnosus</name>
    <dbReference type="NCBI Taxonomy" id="1234261"/>
    <lineage>
        <taxon>Eukaryota</taxon>
        <taxon>Metazoa</taxon>
        <taxon>Spiralia</taxon>
        <taxon>Gnathifera</taxon>
        <taxon>Rotifera</taxon>
        <taxon>Eurotatoria</taxon>
        <taxon>Bdelloidea</taxon>
        <taxon>Philodinida</taxon>
        <taxon>Philodinidae</taxon>
        <taxon>Didymodactylos</taxon>
    </lineage>
</organism>
<reference evidence="14" key="1">
    <citation type="submission" date="2021-02" db="EMBL/GenBank/DDBJ databases">
        <authorList>
            <person name="Nowell W R."/>
        </authorList>
    </citation>
    <scope>NUCLEOTIDE SEQUENCE</scope>
</reference>
<dbReference type="CDD" id="cd02248">
    <property type="entry name" value="Peptidase_C1A"/>
    <property type="match status" value="1"/>
</dbReference>
<dbReference type="InterPro" id="IPR000504">
    <property type="entry name" value="RRM_dom"/>
</dbReference>
<dbReference type="PRINTS" id="PR00219">
    <property type="entry name" value="SYNAPTOBREVN"/>
</dbReference>
<feature type="compositionally biased region" description="Low complexity" evidence="9">
    <location>
        <begin position="1171"/>
        <end position="1186"/>
    </location>
</feature>
<dbReference type="Gene3D" id="3.90.70.10">
    <property type="entry name" value="Cysteine proteinases"/>
    <property type="match status" value="1"/>
</dbReference>
<dbReference type="SUPFAM" id="SSF58038">
    <property type="entry name" value="SNARE fusion complex"/>
    <property type="match status" value="1"/>
</dbReference>
<dbReference type="Gene3D" id="3.10.450.50">
    <property type="match status" value="1"/>
</dbReference>
<evidence type="ECO:0000256" key="1">
    <source>
        <dbReference type="ARBA" id="ARBA00004210"/>
    </source>
</evidence>
<dbReference type="PANTHER" id="PTHR10693">
    <property type="entry name" value="RAS GTPASE-ACTIVATING PROTEIN-BINDING PROTEIN"/>
    <property type="match status" value="1"/>
</dbReference>
<feature type="domain" description="RRM" evidence="11">
    <location>
        <begin position="1070"/>
        <end position="1146"/>
    </location>
</feature>
<dbReference type="Pfam" id="PF02136">
    <property type="entry name" value="NTF2"/>
    <property type="match status" value="1"/>
</dbReference>
<evidence type="ECO:0000313" key="16">
    <source>
        <dbReference type="Proteomes" id="UP000663829"/>
    </source>
</evidence>
<dbReference type="PROSITE" id="PS50892">
    <property type="entry name" value="V_SNARE"/>
    <property type="match status" value="1"/>
</dbReference>
<dbReference type="InterPro" id="IPR012677">
    <property type="entry name" value="Nucleotide-bd_a/b_plait_sf"/>
</dbReference>
<keyword evidence="6" id="KW-0865">Zymogen</keyword>
<evidence type="ECO:0000313" key="14">
    <source>
        <dbReference type="EMBL" id="CAF0822171.1"/>
    </source>
</evidence>
<dbReference type="FunFam" id="3.10.450.50:FF:000015">
    <property type="entry name" value="Ras GTPase-activating protein-binding protein 2"/>
    <property type="match status" value="1"/>
</dbReference>
<dbReference type="SMART" id="SM00848">
    <property type="entry name" value="Inhibitor_I29"/>
    <property type="match status" value="1"/>
</dbReference>
<protein>
    <submittedName>
        <fullName evidence="14">Uncharacterized protein</fullName>
    </submittedName>
</protein>
<feature type="region of interest" description="Disordered" evidence="9">
    <location>
        <begin position="1146"/>
        <end position="1222"/>
    </location>
</feature>
<dbReference type="PANTHER" id="PTHR10693:SF20">
    <property type="entry name" value="AT27578P"/>
    <property type="match status" value="1"/>
</dbReference>
<proteinExistence type="predicted"/>
<dbReference type="GO" id="GO:0005829">
    <property type="term" value="C:cytosol"/>
    <property type="evidence" value="ECO:0007669"/>
    <property type="project" value="TreeGrafter"/>
</dbReference>
<feature type="compositionally biased region" description="Polar residues" evidence="9">
    <location>
        <begin position="815"/>
        <end position="835"/>
    </location>
</feature>
<dbReference type="InterPro" id="IPR000668">
    <property type="entry name" value="Peptidase_C1A_C"/>
</dbReference>
<dbReference type="EMBL" id="CAJOBC010000627">
    <property type="protein sequence ID" value="CAF3608678.1"/>
    <property type="molecule type" value="Genomic_DNA"/>
</dbReference>
<keyword evidence="2" id="KW-0645">Protease</keyword>
<dbReference type="EMBL" id="CAJNOQ010000627">
    <property type="protein sequence ID" value="CAF0822171.1"/>
    <property type="molecule type" value="Genomic_DNA"/>
</dbReference>
<keyword evidence="16" id="KW-1185">Reference proteome</keyword>
<evidence type="ECO:0000256" key="3">
    <source>
        <dbReference type="ARBA" id="ARBA00022801"/>
    </source>
</evidence>